<dbReference type="Proteomes" id="UP000000933">
    <property type="component" value="Chromosome"/>
</dbReference>
<feature type="domain" description="Amidohydrolase-related" evidence="3">
    <location>
        <begin position="84"/>
        <end position="439"/>
    </location>
</feature>
<dbReference type="InterPro" id="IPR011059">
    <property type="entry name" value="Metal-dep_hydrolase_composite"/>
</dbReference>
<dbReference type="InterPro" id="IPR032466">
    <property type="entry name" value="Metal_Hydrolase"/>
</dbReference>
<proteinExistence type="predicted"/>
<organism evidence="4 5">
    <name type="scientific">Salinibacter ruber (strain M8)</name>
    <dbReference type="NCBI Taxonomy" id="761659"/>
    <lineage>
        <taxon>Bacteria</taxon>
        <taxon>Pseudomonadati</taxon>
        <taxon>Rhodothermota</taxon>
        <taxon>Rhodothermia</taxon>
        <taxon>Rhodothermales</taxon>
        <taxon>Salinibacteraceae</taxon>
        <taxon>Salinibacter</taxon>
    </lineage>
</organism>
<accession>D5H5C5</accession>
<evidence type="ECO:0000259" key="3">
    <source>
        <dbReference type="Pfam" id="PF01979"/>
    </source>
</evidence>
<dbReference type="GO" id="GO:0016810">
    <property type="term" value="F:hydrolase activity, acting on carbon-nitrogen (but not peptide) bonds"/>
    <property type="evidence" value="ECO:0007669"/>
    <property type="project" value="InterPro"/>
</dbReference>
<feature type="chain" id="PRO_5003073124" evidence="2">
    <location>
        <begin position="26"/>
        <end position="458"/>
    </location>
</feature>
<reference evidence="4 5" key="1">
    <citation type="journal article" date="2010" name="ISME J.">
        <title>Fine-scale evolution: genomic, phenotypic and ecological differentiation in two coexisting Salinibacter ruber strains.</title>
        <authorList>
            <person name="Pena A."/>
            <person name="Teeling H."/>
            <person name="Huerta-Cepas J."/>
            <person name="Santos F."/>
            <person name="Yarza P."/>
            <person name="Brito-Echeverria J."/>
            <person name="Lucio M."/>
            <person name="Schmitt-Kopplin P."/>
            <person name="Meseguer I."/>
            <person name="Schenowitz C."/>
            <person name="Dossat C."/>
            <person name="Barbe V."/>
            <person name="Dopazo J."/>
            <person name="Rossello-Mora R."/>
            <person name="Schuler M."/>
            <person name="Glockner F.O."/>
            <person name="Amann R."/>
            <person name="Gabaldon T."/>
            <person name="Anton J."/>
        </authorList>
    </citation>
    <scope>NUCLEOTIDE SEQUENCE [LARGE SCALE GENOMIC DNA]</scope>
    <source>
        <strain evidence="4 5">M8</strain>
    </source>
</reference>
<dbReference type="HOGENOM" id="CLU_594325_0_0_10"/>
<keyword evidence="2" id="KW-0732">Signal</keyword>
<feature type="region of interest" description="Disordered" evidence="1">
    <location>
        <begin position="161"/>
        <end position="181"/>
    </location>
</feature>
<dbReference type="Gene3D" id="3.40.50.10910">
    <property type="entry name" value="Amidohydrolase"/>
    <property type="match status" value="1"/>
</dbReference>
<dbReference type="PATRIC" id="fig|761659.10.peg.353"/>
<sequence length="458" mass="49550">MTLQLTPRFSLLLVALLVLPLGSTAQPTPDSTHQLLLADARLVDPETQTVERGAFRIEGERIAAVLEEAPANFDGHILDLDGKWVLPGLVDAHVHSWGNAGPTFQEQQMLQTTGTAKMMLYSGVSAFLDLASPEDYILNLRNRQRSRGFLGADIYAAGGPLTHPNGHGTQYPGSSARTATSPREARQRMDSLAARQPDVAKLIYNPNNDRYPSMDCATMEAGIEAAQTHGLTTVVHVETWAAAHQVVTAGADAITHAPPAPLPDSTLAAMRQQGTAWIPTLAVHTELSNLIQRPRLLKKDLLRAVADSVLLAAYRDTSGLPDQIRSWIDRQDEYQTTRLDAVRKAANAGVPILAGTDAGNPGLFQGYSLHRELVLLTQAGLSNWDALAAATTAAGRFLDAPFGLQRGDRANLLVLDASPLENVRHTQNIHRVIYRGQIVNRSDFLNEAATSVPTVPTH</sequence>
<dbReference type="PANTHER" id="PTHR43135">
    <property type="entry name" value="ALPHA-D-RIBOSE 1-METHYLPHOSPHONATE 5-TRIPHOSPHATE DIPHOSPHATASE"/>
    <property type="match status" value="1"/>
</dbReference>
<dbReference type="SUPFAM" id="SSF51556">
    <property type="entry name" value="Metallo-dependent hydrolases"/>
    <property type="match status" value="1"/>
</dbReference>
<gene>
    <name evidence="4" type="ordered locus">SRM_00309</name>
</gene>
<dbReference type="PANTHER" id="PTHR43135:SF3">
    <property type="entry name" value="ALPHA-D-RIBOSE 1-METHYLPHOSPHONATE 5-TRIPHOSPHATE DIPHOSPHATASE"/>
    <property type="match status" value="1"/>
</dbReference>
<evidence type="ECO:0000256" key="2">
    <source>
        <dbReference type="SAM" id="SignalP"/>
    </source>
</evidence>
<dbReference type="AlphaFoldDB" id="D5H5C5"/>
<dbReference type="InterPro" id="IPR051781">
    <property type="entry name" value="Metallo-dep_Hydrolase"/>
</dbReference>
<dbReference type="SUPFAM" id="SSF51338">
    <property type="entry name" value="Composite domain of metallo-dependent hydrolases"/>
    <property type="match status" value="1"/>
</dbReference>
<dbReference type="EMBL" id="FP565814">
    <property type="protein sequence ID" value="CBH23230.1"/>
    <property type="molecule type" value="Genomic_DNA"/>
</dbReference>
<name>D5H5C5_SALRM</name>
<dbReference type="InterPro" id="IPR006680">
    <property type="entry name" value="Amidohydro-rel"/>
</dbReference>
<dbReference type="Gene3D" id="1.20.58.520">
    <property type="entry name" value="Amidohydrolase"/>
    <property type="match status" value="1"/>
</dbReference>
<evidence type="ECO:0000313" key="4">
    <source>
        <dbReference type="EMBL" id="CBH23230.1"/>
    </source>
</evidence>
<feature type="signal peptide" evidence="2">
    <location>
        <begin position="1"/>
        <end position="25"/>
    </location>
</feature>
<dbReference type="Gene3D" id="2.30.40.10">
    <property type="entry name" value="Urease, subunit C, domain 1"/>
    <property type="match status" value="1"/>
</dbReference>
<dbReference type="Pfam" id="PF01979">
    <property type="entry name" value="Amidohydro_1"/>
    <property type="match status" value="1"/>
</dbReference>
<evidence type="ECO:0000313" key="5">
    <source>
        <dbReference type="Proteomes" id="UP000000933"/>
    </source>
</evidence>
<dbReference type="Gene3D" id="3.30.110.90">
    <property type="entry name" value="Amidohydrolase"/>
    <property type="match status" value="1"/>
</dbReference>
<feature type="compositionally biased region" description="Polar residues" evidence="1">
    <location>
        <begin position="167"/>
        <end position="181"/>
    </location>
</feature>
<reference evidence="5" key="2">
    <citation type="submission" date="2010-04" db="EMBL/GenBank/DDBJ databases">
        <title>Genome sequence of Salinibacter ruber M8.</title>
        <authorList>
            <consortium name="Genoscope"/>
        </authorList>
    </citation>
    <scope>NUCLEOTIDE SEQUENCE [LARGE SCALE GENOMIC DNA]</scope>
    <source>
        <strain evidence="5">M8</strain>
    </source>
</reference>
<dbReference type="KEGG" id="srm:SRM_00309"/>
<protein>
    <submittedName>
        <fullName evidence="4">Amidohydrolase</fullName>
    </submittedName>
</protein>
<evidence type="ECO:0000256" key="1">
    <source>
        <dbReference type="SAM" id="MobiDB-lite"/>
    </source>
</evidence>